<name>A0AAD7Q7D2_QUISA</name>
<dbReference type="PANTHER" id="PTHR31415">
    <property type="entry name" value="OS05G0367900 PROTEIN"/>
    <property type="match status" value="1"/>
</dbReference>
<keyword evidence="5" id="KW-1185">Reference proteome</keyword>
<keyword evidence="2 3" id="KW-0472">Membrane</keyword>
<organism evidence="4 5">
    <name type="scientific">Quillaja saponaria</name>
    <name type="common">Soap bark tree</name>
    <dbReference type="NCBI Taxonomy" id="32244"/>
    <lineage>
        <taxon>Eukaryota</taxon>
        <taxon>Viridiplantae</taxon>
        <taxon>Streptophyta</taxon>
        <taxon>Embryophyta</taxon>
        <taxon>Tracheophyta</taxon>
        <taxon>Spermatophyta</taxon>
        <taxon>Magnoliopsida</taxon>
        <taxon>eudicotyledons</taxon>
        <taxon>Gunneridae</taxon>
        <taxon>Pentapetalae</taxon>
        <taxon>rosids</taxon>
        <taxon>fabids</taxon>
        <taxon>Fabales</taxon>
        <taxon>Quillajaceae</taxon>
        <taxon>Quillaja</taxon>
    </lineage>
</organism>
<dbReference type="GO" id="GO:0098542">
    <property type="term" value="P:defense response to other organism"/>
    <property type="evidence" value="ECO:0007669"/>
    <property type="project" value="InterPro"/>
</dbReference>
<dbReference type="Proteomes" id="UP001163823">
    <property type="component" value="Chromosome 3"/>
</dbReference>
<evidence type="ECO:0000256" key="2">
    <source>
        <dbReference type="ARBA" id="ARBA00023136"/>
    </source>
</evidence>
<dbReference type="KEGG" id="qsa:O6P43_006021"/>
<accession>A0AAD7Q7D2</accession>
<keyword evidence="3" id="KW-0812">Transmembrane</keyword>
<proteinExistence type="predicted"/>
<reference evidence="4" key="1">
    <citation type="journal article" date="2023" name="Science">
        <title>Elucidation of the pathway for biosynthesis of saponin adjuvants from the soapbark tree.</title>
        <authorList>
            <person name="Reed J."/>
            <person name="Orme A."/>
            <person name="El-Demerdash A."/>
            <person name="Owen C."/>
            <person name="Martin L.B.B."/>
            <person name="Misra R.C."/>
            <person name="Kikuchi S."/>
            <person name="Rejzek M."/>
            <person name="Martin A.C."/>
            <person name="Harkess A."/>
            <person name="Leebens-Mack J."/>
            <person name="Louveau T."/>
            <person name="Stephenson M.J."/>
            <person name="Osbourn A."/>
        </authorList>
    </citation>
    <scope>NUCLEOTIDE SEQUENCE</scope>
    <source>
        <strain evidence="4">S10</strain>
    </source>
</reference>
<protein>
    <submittedName>
        <fullName evidence="4">Late embryogenesis abundant protein</fullName>
    </submittedName>
</protein>
<dbReference type="GO" id="GO:0009506">
    <property type="term" value="C:plasmodesma"/>
    <property type="evidence" value="ECO:0007669"/>
    <property type="project" value="TreeGrafter"/>
</dbReference>
<gene>
    <name evidence="4" type="ORF">O6P43_006021</name>
</gene>
<keyword evidence="3" id="KW-1133">Transmembrane helix</keyword>
<comment type="subcellular location">
    <subcellularLocation>
        <location evidence="1">Membrane</location>
    </subcellularLocation>
</comment>
<dbReference type="EMBL" id="JARAOO010000003">
    <property type="protein sequence ID" value="KAJ7976204.1"/>
    <property type="molecule type" value="Genomic_DNA"/>
</dbReference>
<comment type="caution">
    <text evidence="4">The sequence shown here is derived from an EMBL/GenBank/DDBJ whole genome shotgun (WGS) entry which is preliminary data.</text>
</comment>
<evidence type="ECO:0000256" key="3">
    <source>
        <dbReference type="SAM" id="Phobius"/>
    </source>
</evidence>
<dbReference type="PANTHER" id="PTHR31415:SF4">
    <property type="entry name" value="NDR1_HIN1-LIKE PROTEIN 3"/>
    <property type="match status" value="1"/>
</dbReference>
<feature type="transmembrane region" description="Helical" evidence="3">
    <location>
        <begin position="12"/>
        <end position="35"/>
    </location>
</feature>
<dbReference type="AlphaFoldDB" id="A0AAD7Q7D2"/>
<dbReference type="GO" id="GO:0005886">
    <property type="term" value="C:plasma membrane"/>
    <property type="evidence" value="ECO:0007669"/>
    <property type="project" value="TreeGrafter"/>
</dbReference>
<evidence type="ECO:0000313" key="4">
    <source>
        <dbReference type="EMBL" id="KAJ7976204.1"/>
    </source>
</evidence>
<sequence>MASNGSRGCRCCLCKLIFIVLVIIALAAFLFWLVFRPTMVDFHVTDANLTQFDYANNTLRYNLALNMTIHNPNKKIGIQYDNIEARAFFLHQRFHTQTFSSFYQGYKNTSVLNPLFKGQQFVLLGTQEKVLSEFNKEKDSGIYNIDVKLYLRLRLKFQAIKVGNLIPGFTFGKNIIKPKFECDLKIPLRNNNNGLGFETTYCHLRF</sequence>
<dbReference type="InterPro" id="IPR044839">
    <property type="entry name" value="NDR1-like"/>
</dbReference>
<evidence type="ECO:0000313" key="5">
    <source>
        <dbReference type="Proteomes" id="UP001163823"/>
    </source>
</evidence>
<evidence type="ECO:0000256" key="1">
    <source>
        <dbReference type="ARBA" id="ARBA00004370"/>
    </source>
</evidence>